<evidence type="ECO:0000256" key="1">
    <source>
        <dbReference type="SAM" id="MobiDB-lite"/>
    </source>
</evidence>
<feature type="compositionally biased region" description="Basic and acidic residues" evidence="1">
    <location>
        <begin position="119"/>
        <end position="136"/>
    </location>
</feature>
<dbReference type="RefSeq" id="WP_147301184.1">
    <property type="nucleotide sequence ID" value="NZ_QREH01000001.1"/>
</dbReference>
<proteinExistence type="predicted"/>
<reference evidence="2 3" key="1">
    <citation type="submission" date="2018-07" db="EMBL/GenBank/DDBJ databases">
        <title>Sequencing the genomes of 1000 actinobacteria strains.</title>
        <authorList>
            <person name="Klenk H.-P."/>
        </authorList>
    </citation>
    <scope>NUCLEOTIDE SEQUENCE [LARGE SCALE GENOMIC DNA]</scope>
    <source>
        <strain evidence="2 3">DSM 14442</strain>
    </source>
</reference>
<dbReference type="InterPro" id="IPR025447">
    <property type="entry name" value="DUF4192"/>
</dbReference>
<dbReference type="Pfam" id="PF13830">
    <property type="entry name" value="DUF4192"/>
    <property type="match status" value="1"/>
</dbReference>
<evidence type="ECO:0000313" key="2">
    <source>
        <dbReference type="EMBL" id="REE03324.1"/>
    </source>
</evidence>
<dbReference type="Proteomes" id="UP000256727">
    <property type="component" value="Unassembled WGS sequence"/>
</dbReference>
<comment type="caution">
    <text evidence="2">The sequence shown here is derived from an EMBL/GenBank/DDBJ whole genome shotgun (WGS) entry which is preliminary data.</text>
</comment>
<evidence type="ECO:0000313" key="3">
    <source>
        <dbReference type="Proteomes" id="UP000256727"/>
    </source>
</evidence>
<name>A0A3D9LCC3_9MICC</name>
<organism evidence="2 3">
    <name type="scientific">Citricoccus muralis</name>
    <dbReference type="NCBI Taxonomy" id="169134"/>
    <lineage>
        <taxon>Bacteria</taxon>
        <taxon>Bacillati</taxon>
        <taxon>Actinomycetota</taxon>
        <taxon>Actinomycetes</taxon>
        <taxon>Micrococcales</taxon>
        <taxon>Micrococcaceae</taxon>
        <taxon>Citricoccus</taxon>
    </lineage>
</organism>
<sequence>MHTDLPDDRVRPGLPASIPAPVKVAGVADLVSYIHHTMGFPPRNSLAAISMTGRNLGAVLRCDWDPGTVRTWADHSVYARQFAGHLARDQRADGCVAVLFRDDDDRQVEVDAASAGESASDHSSGRDVETEDEVGHAVDPTSESDRLLAAALERELSEAGLPLMELWLVARGRLWHVDCPAPGTCSGHGSPASWAETSVVNTSLIVEGSVVEEEPLGSGLPPASEDFSVELAWALQNILEIGHGVSAEDEAEDLEELVYWLEAWERVLVGEGLPEQPTERAVLMAGLLRVEWRDCLLAAASFTLERALSGAAWIGTLPAEASLAFEAEPREGNGVLYSSVILAASRRAPDWERIAHLKNACTGLLPESAGPVASALRCLAAWVEWARGRGSAAGRILLECRHEDPDYPLGQLLGEIVDRGMLSGWAARRETAWSATARMTG</sequence>
<gene>
    <name evidence="2" type="ORF">C8E99_1131</name>
</gene>
<dbReference type="EMBL" id="QREH01000001">
    <property type="protein sequence ID" value="REE03324.1"/>
    <property type="molecule type" value="Genomic_DNA"/>
</dbReference>
<dbReference type="AlphaFoldDB" id="A0A3D9LCC3"/>
<protein>
    <submittedName>
        <fullName evidence="2">Uncharacterized protein DUF4192</fullName>
    </submittedName>
</protein>
<dbReference type="OrthoDB" id="4954868at2"/>
<keyword evidence="3" id="KW-1185">Reference proteome</keyword>
<feature type="region of interest" description="Disordered" evidence="1">
    <location>
        <begin position="110"/>
        <end position="142"/>
    </location>
</feature>
<accession>A0A3D9LCC3</accession>